<dbReference type="SMART" id="SM00331">
    <property type="entry name" value="PP2C_SIG"/>
    <property type="match status" value="1"/>
</dbReference>
<gene>
    <name evidence="2" type="ORF">HNQ39_000797</name>
</gene>
<feature type="domain" description="PPM-type phosphatase" evidence="1">
    <location>
        <begin position="33"/>
        <end position="276"/>
    </location>
</feature>
<dbReference type="SMART" id="SM00332">
    <property type="entry name" value="PP2Cc"/>
    <property type="match status" value="1"/>
</dbReference>
<accession>A0A7W9W5L6</accession>
<dbReference type="EC" id="3.1.3.16" evidence="2"/>
<dbReference type="PROSITE" id="PS51746">
    <property type="entry name" value="PPM_2"/>
    <property type="match status" value="1"/>
</dbReference>
<dbReference type="InterPro" id="IPR001932">
    <property type="entry name" value="PPM-type_phosphatase-like_dom"/>
</dbReference>
<dbReference type="Gene3D" id="3.60.40.10">
    <property type="entry name" value="PPM-type phosphatase domain"/>
    <property type="match status" value="1"/>
</dbReference>
<dbReference type="PANTHER" id="PTHR13832">
    <property type="entry name" value="PROTEIN PHOSPHATASE 2C"/>
    <property type="match status" value="1"/>
</dbReference>
<dbReference type="InterPro" id="IPR015655">
    <property type="entry name" value="PP2C"/>
</dbReference>
<dbReference type="PANTHER" id="PTHR13832:SF860">
    <property type="entry name" value="PROTEIN PHOSPHATASE PHPP"/>
    <property type="match status" value="1"/>
</dbReference>
<reference evidence="2 3" key="1">
    <citation type="submission" date="2020-08" db="EMBL/GenBank/DDBJ databases">
        <title>Genomic Encyclopedia of Type Strains, Phase IV (KMG-IV): sequencing the most valuable type-strain genomes for metagenomic binning, comparative biology and taxonomic classification.</title>
        <authorList>
            <person name="Goeker M."/>
        </authorList>
    </citation>
    <scope>NUCLEOTIDE SEQUENCE [LARGE SCALE GENOMIC DNA]</scope>
    <source>
        <strain evidence="2 3">DSM 23562</strain>
    </source>
</reference>
<organism evidence="2 3">
    <name type="scientific">Armatimonas rosea</name>
    <dbReference type="NCBI Taxonomy" id="685828"/>
    <lineage>
        <taxon>Bacteria</taxon>
        <taxon>Bacillati</taxon>
        <taxon>Armatimonadota</taxon>
        <taxon>Armatimonadia</taxon>
        <taxon>Armatimonadales</taxon>
        <taxon>Armatimonadaceae</taxon>
        <taxon>Armatimonas</taxon>
    </lineage>
</organism>
<keyword evidence="3" id="KW-1185">Reference proteome</keyword>
<proteinExistence type="predicted"/>
<dbReference type="SUPFAM" id="SSF81606">
    <property type="entry name" value="PP2C-like"/>
    <property type="match status" value="1"/>
</dbReference>
<dbReference type="InterPro" id="IPR036457">
    <property type="entry name" value="PPM-type-like_dom_sf"/>
</dbReference>
<evidence type="ECO:0000259" key="1">
    <source>
        <dbReference type="PROSITE" id="PS51746"/>
    </source>
</evidence>
<evidence type="ECO:0000313" key="2">
    <source>
        <dbReference type="EMBL" id="MBB6049035.1"/>
    </source>
</evidence>
<keyword evidence="2" id="KW-0378">Hydrolase</keyword>
<sequence length="286" mass="30608">MADETTAEFDTETIAQGWAQLADRRPTHQTELAFAARTDIGRVRENNEDKYDFFTPDDAPTLALRGRLWAIADGMGGHSAGQIASEAGLKCLIRSYFAEPVEGSVADALQQSLADANFLISQAAIKLGAKNGMGTTMVAAVVLNDMLTIAHVGDSRAYLLREGERIRQLTIDHSWVEEQVRRGALSRAEAEASPYRNIITRSIGMGPGLTADIYTERLFPDDTILLATDGVTGYLGEDALAALVGTKSLSKAALDIIDAANDAGGKDNSTVLLLRVSSITPLEPEG</sequence>
<dbReference type="CDD" id="cd00143">
    <property type="entry name" value="PP2Cc"/>
    <property type="match status" value="1"/>
</dbReference>
<evidence type="ECO:0000313" key="3">
    <source>
        <dbReference type="Proteomes" id="UP000520814"/>
    </source>
</evidence>
<protein>
    <submittedName>
        <fullName evidence="2">Protein phosphatase</fullName>
        <ecNumber evidence="2">3.1.3.16</ecNumber>
    </submittedName>
</protein>
<dbReference type="Proteomes" id="UP000520814">
    <property type="component" value="Unassembled WGS sequence"/>
</dbReference>
<dbReference type="Pfam" id="PF00481">
    <property type="entry name" value="PP2C"/>
    <property type="match status" value="1"/>
</dbReference>
<name>A0A7W9W5L6_ARMRO</name>
<dbReference type="AlphaFoldDB" id="A0A7W9W5L6"/>
<dbReference type="RefSeq" id="WP_184192655.1">
    <property type="nucleotide sequence ID" value="NZ_JACHGW010000001.1"/>
</dbReference>
<dbReference type="GO" id="GO:0004722">
    <property type="term" value="F:protein serine/threonine phosphatase activity"/>
    <property type="evidence" value="ECO:0007669"/>
    <property type="project" value="UniProtKB-EC"/>
</dbReference>
<dbReference type="EMBL" id="JACHGW010000001">
    <property type="protein sequence ID" value="MBB6049035.1"/>
    <property type="molecule type" value="Genomic_DNA"/>
</dbReference>
<comment type="caution">
    <text evidence="2">The sequence shown here is derived from an EMBL/GenBank/DDBJ whole genome shotgun (WGS) entry which is preliminary data.</text>
</comment>